<dbReference type="EMBL" id="CM011683">
    <property type="protein sequence ID" value="TMS14077.1"/>
    <property type="molecule type" value="Genomic_DNA"/>
</dbReference>
<dbReference type="Proteomes" id="UP000793456">
    <property type="component" value="Chromosome X"/>
</dbReference>
<accession>A0ACD3R3D1</accession>
<comment type="caution">
    <text evidence="1">The sequence shown here is derived from an EMBL/GenBank/DDBJ whole genome shotgun (WGS) entry which is preliminary data.</text>
</comment>
<protein>
    <submittedName>
        <fullName evidence="1">Uncharacterized protein</fullName>
    </submittedName>
</protein>
<evidence type="ECO:0000313" key="2">
    <source>
        <dbReference type="Proteomes" id="UP000793456"/>
    </source>
</evidence>
<organism evidence="1 2">
    <name type="scientific">Larimichthys crocea</name>
    <name type="common">Large yellow croaker</name>
    <name type="synonym">Pseudosciaena crocea</name>
    <dbReference type="NCBI Taxonomy" id="215358"/>
    <lineage>
        <taxon>Eukaryota</taxon>
        <taxon>Metazoa</taxon>
        <taxon>Chordata</taxon>
        <taxon>Craniata</taxon>
        <taxon>Vertebrata</taxon>
        <taxon>Euteleostomi</taxon>
        <taxon>Actinopterygii</taxon>
        <taxon>Neopterygii</taxon>
        <taxon>Teleostei</taxon>
        <taxon>Neoteleostei</taxon>
        <taxon>Acanthomorphata</taxon>
        <taxon>Eupercaria</taxon>
        <taxon>Sciaenidae</taxon>
        <taxon>Larimichthys</taxon>
    </lineage>
</organism>
<evidence type="ECO:0000313" key="1">
    <source>
        <dbReference type="EMBL" id="TMS14077.1"/>
    </source>
</evidence>
<keyword evidence="2" id="KW-1185">Reference proteome</keyword>
<proteinExistence type="predicted"/>
<reference evidence="1" key="1">
    <citation type="submission" date="2018-11" db="EMBL/GenBank/DDBJ databases">
        <title>The sequence and de novo assembly of Larimichthys crocea genome using PacBio and Hi-C technologies.</title>
        <authorList>
            <person name="Xu P."/>
            <person name="Chen B."/>
            <person name="Zhou Z."/>
            <person name="Ke Q."/>
            <person name="Wu Y."/>
            <person name="Bai H."/>
            <person name="Pu F."/>
        </authorList>
    </citation>
    <scope>NUCLEOTIDE SEQUENCE</scope>
    <source>
        <tissue evidence="1">Muscle</tissue>
    </source>
</reference>
<sequence>MVSFKFTLLALLAVGFIVLSVAGDDEEEVSEEAGEDALPANRTSAASAKGGVTTTQAPIAKSAVNSTEVPKFKKPVPKFKKPKKVA</sequence>
<name>A0ACD3R3D1_LARCR</name>
<gene>
    <name evidence="1" type="ORF">E3U43_022557</name>
</gene>